<evidence type="ECO:0000256" key="3">
    <source>
        <dbReference type="ARBA" id="ARBA00022448"/>
    </source>
</evidence>
<feature type="transmembrane region" description="Helical" evidence="9">
    <location>
        <begin position="339"/>
        <end position="358"/>
    </location>
</feature>
<evidence type="ECO:0000313" key="11">
    <source>
        <dbReference type="Proteomes" id="UP000019149"/>
    </source>
</evidence>
<feature type="transmembrane region" description="Helical" evidence="9">
    <location>
        <begin position="130"/>
        <end position="151"/>
    </location>
</feature>
<dbReference type="CTD" id="36341405"/>
<evidence type="ECO:0000256" key="1">
    <source>
        <dbReference type="ARBA" id="ARBA00004127"/>
    </source>
</evidence>
<keyword evidence="6 9" id="KW-1133">Transmembrane helix</keyword>
<dbReference type="GO" id="GO:0005765">
    <property type="term" value="C:lysosomal membrane"/>
    <property type="evidence" value="ECO:0007669"/>
    <property type="project" value="TreeGrafter"/>
</dbReference>
<dbReference type="GeneID" id="36341405"/>
<gene>
    <name evidence="10" type="ORF">EGR_05690</name>
</gene>
<accession>W6V0W3</accession>
<evidence type="ECO:0000313" key="10">
    <source>
        <dbReference type="EMBL" id="EUB59439.1"/>
    </source>
</evidence>
<comment type="caution">
    <text evidence="10">The sequence shown here is derived from an EMBL/GenBank/DDBJ whole genome shotgun (WGS) entry which is preliminary data.</text>
</comment>
<dbReference type="OrthoDB" id="75720at2759"/>
<dbReference type="KEGG" id="egl:EGR_05690"/>
<dbReference type="EMBL" id="APAU02000044">
    <property type="protein sequence ID" value="EUB59439.1"/>
    <property type="molecule type" value="Genomic_DNA"/>
</dbReference>
<dbReference type="PANTHER" id="PTHR13131:SF5">
    <property type="entry name" value="CYSTINOSIN"/>
    <property type="match status" value="1"/>
</dbReference>
<evidence type="ECO:0000256" key="7">
    <source>
        <dbReference type="ARBA" id="ARBA00023136"/>
    </source>
</evidence>
<dbReference type="InterPro" id="IPR005282">
    <property type="entry name" value="LC_transporter"/>
</dbReference>
<feature type="transmembrane region" description="Helical" evidence="9">
    <location>
        <begin position="163"/>
        <end position="184"/>
    </location>
</feature>
<sequence>MASFSPTSYPYAGSNIGFNPPSIDMVLGEVKRFSVEFREPLPNRSIFTFTYRNSAGAHFNATDKLPIKPLGSFTVESGSNKSYQMSIFTSKPGTVELGLASTDINITHLEYLHARINVCRQKSLSILQQIVGWAYFLAWTLSFYPQVILNCQRKSVTGLSFDFIVFNVIGFACYSAFNIGLYFVPRIQAQYFARHPLSVIPVAINDLFFSLHGLAMMLVLIVQCLFFERGSQRVSKTCITISCLMLLFVLTSTLLAAADVVNWLTALYLYSYVKLFVTLVKYFPQVAVLRYLQRARYHHDHHRGGDAVIAKLNVQIVHQSKRLELILNCRRRSCVGWSLGNFILDFIGGVLSIVQMFITAYNCDRGTSGTISVVMVLSPPHSLSGHLCEGSAITWNAQS</sequence>
<feature type="transmembrane region" description="Helical" evidence="9">
    <location>
        <begin position="238"/>
        <end position="257"/>
    </location>
</feature>
<dbReference type="Pfam" id="PF04193">
    <property type="entry name" value="PQ-loop"/>
    <property type="match status" value="2"/>
</dbReference>
<keyword evidence="7 9" id="KW-0472">Membrane</keyword>
<evidence type="ECO:0000256" key="6">
    <source>
        <dbReference type="ARBA" id="ARBA00022989"/>
    </source>
</evidence>
<comment type="catalytic activity">
    <reaction evidence="8">
        <text>L-cystine(out) + H(+)(out) = L-cystine(in) + H(+)(in)</text>
        <dbReference type="Rhea" id="RHEA:66172"/>
        <dbReference type="ChEBI" id="CHEBI:15378"/>
        <dbReference type="ChEBI" id="CHEBI:35491"/>
    </reaction>
    <physiologicalReaction direction="left-to-right" evidence="8">
        <dbReference type="Rhea" id="RHEA:66173"/>
    </physiologicalReaction>
</comment>
<keyword evidence="4 9" id="KW-0812">Transmembrane</keyword>
<name>W6V0W3_ECHGR</name>
<dbReference type="GO" id="GO:0015184">
    <property type="term" value="F:L-cystine transmembrane transporter activity"/>
    <property type="evidence" value="ECO:0007669"/>
    <property type="project" value="TreeGrafter"/>
</dbReference>
<dbReference type="GO" id="GO:0012505">
    <property type="term" value="C:endomembrane system"/>
    <property type="evidence" value="ECO:0007669"/>
    <property type="project" value="UniProtKB-SubCell"/>
</dbReference>
<dbReference type="AlphaFoldDB" id="W6V0W3"/>
<keyword evidence="5" id="KW-0677">Repeat</keyword>
<evidence type="ECO:0000256" key="8">
    <source>
        <dbReference type="ARBA" id="ARBA00048473"/>
    </source>
</evidence>
<dbReference type="Gene3D" id="1.20.1280.290">
    <property type="match status" value="1"/>
</dbReference>
<feature type="transmembrane region" description="Helical" evidence="9">
    <location>
        <begin position="204"/>
        <end position="226"/>
    </location>
</feature>
<dbReference type="Proteomes" id="UP000019149">
    <property type="component" value="Unassembled WGS sequence"/>
</dbReference>
<organism evidence="10 11">
    <name type="scientific">Echinococcus granulosus</name>
    <name type="common">Hydatid tapeworm</name>
    <dbReference type="NCBI Taxonomy" id="6210"/>
    <lineage>
        <taxon>Eukaryota</taxon>
        <taxon>Metazoa</taxon>
        <taxon>Spiralia</taxon>
        <taxon>Lophotrochozoa</taxon>
        <taxon>Platyhelminthes</taxon>
        <taxon>Cestoda</taxon>
        <taxon>Eucestoda</taxon>
        <taxon>Cyclophyllidea</taxon>
        <taxon>Taeniidae</taxon>
        <taxon>Echinococcus</taxon>
        <taxon>Echinococcus granulosus group</taxon>
    </lineage>
</organism>
<evidence type="ECO:0000256" key="2">
    <source>
        <dbReference type="ARBA" id="ARBA00006855"/>
    </source>
</evidence>
<proteinExistence type="inferred from homology"/>
<dbReference type="InterPro" id="IPR006603">
    <property type="entry name" value="PQ-loop_rpt"/>
</dbReference>
<evidence type="ECO:0000256" key="5">
    <source>
        <dbReference type="ARBA" id="ARBA00022737"/>
    </source>
</evidence>
<evidence type="ECO:0000256" key="9">
    <source>
        <dbReference type="SAM" id="Phobius"/>
    </source>
</evidence>
<dbReference type="RefSeq" id="XP_024350635.1">
    <property type="nucleotide sequence ID" value="XM_024494939.1"/>
</dbReference>
<dbReference type="SMART" id="SM00679">
    <property type="entry name" value="CTNS"/>
    <property type="match status" value="2"/>
</dbReference>
<dbReference type="STRING" id="6210.W6V0W3"/>
<dbReference type="OMA" id="ACYSAFN"/>
<comment type="similarity">
    <text evidence="2">Belongs to the cystinosin family.</text>
</comment>
<protein>
    <submittedName>
        <fullName evidence="10">Cystinosin</fullName>
    </submittedName>
</protein>
<keyword evidence="11" id="KW-1185">Reference proteome</keyword>
<feature type="transmembrane region" description="Helical" evidence="9">
    <location>
        <begin position="269"/>
        <end position="292"/>
    </location>
</feature>
<dbReference type="PANTHER" id="PTHR13131">
    <property type="entry name" value="CYSTINOSIN"/>
    <property type="match status" value="1"/>
</dbReference>
<keyword evidence="3" id="KW-0813">Transport</keyword>
<comment type="subcellular location">
    <subcellularLocation>
        <location evidence="1">Endomembrane system</location>
        <topology evidence="1">Multi-pass membrane protein</topology>
    </subcellularLocation>
</comment>
<reference evidence="10 11" key="1">
    <citation type="journal article" date="2013" name="Nat. Genet.">
        <title>The genome of the hydatid tapeworm Echinococcus granulosus.</title>
        <authorList>
            <person name="Zheng H."/>
            <person name="Zhang W."/>
            <person name="Zhang L."/>
            <person name="Zhang Z."/>
            <person name="Li J."/>
            <person name="Lu G."/>
            <person name="Zhu Y."/>
            <person name="Wang Y."/>
            <person name="Huang Y."/>
            <person name="Liu J."/>
            <person name="Kang H."/>
            <person name="Chen J."/>
            <person name="Wang L."/>
            <person name="Chen A."/>
            <person name="Yu S."/>
            <person name="Gao Z."/>
            <person name="Jin L."/>
            <person name="Gu W."/>
            <person name="Wang Z."/>
            <person name="Zhao L."/>
            <person name="Shi B."/>
            <person name="Wen H."/>
            <person name="Lin R."/>
            <person name="Jones M.K."/>
            <person name="Brejova B."/>
            <person name="Vinar T."/>
            <person name="Zhao G."/>
            <person name="McManus D.P."/>
            <person name="Chen Z."/>
            <person name="Zhou Y."/>
            <person name="Wang S."/>
        </authorList>
    </citation>
    <scope>NUCLEOTIDE SEQUENCE [LARGE SCALE GENOMIC DNA]</scope>
</reference>
<evidence type="ECO:0000256" key="4">
    <source>
        <dbReference type="ARBA" id="ARBA00022692"/>
    </source>
</evidence>